<gene>
    <name evidence="1" type="ORF">H8710_03275</name>
</gene>
<evidence type="ECO:0008006" key="3">
    <source>
        <dbReference type="Google" id="ProtNLM"/>
    </source>
</evidence>
<comment type="caution">
    <text evidence="1">The sequence shown here is derived from an EMBL/GenBank/DDBJ whole genome shotgun (WGS) entry which is preliminary data.</text>
</comment>
<evidence type="ECO:0000313" key="2">
    <source>
        <dbReference type="Proteomes" id="UP000610760"/>
    </source>
</evidence>
<reference evidence="1" key="1">
    <citation type="submission" date="2020-08" db="EMBL/GenBank/DDBJ databases">
        <title>Genome public.</title>
        <authorList>
            <person name="Liu C."/>
            <person name="Sun Q."/>
        </authorList>
    </citation>
    <scope>NUCLEOTIDE SEQUENCE</scope>
    <source>
        <strain evidence="1">NSJ-33</strain>
    </source>
</reference>
<accession>A0A926E3J3</accession>
<dbReference type="EMBL" id="JACRSV010000001">
    <property type="protein sequence ID" value="MBC8559088.1"/>
    <property type="molecule type" value="Genomic_DNA"/>
</dbReference>
<dbReference type="Proteomes" id="UP000610760">
    <property type="component" value="Unassembled WGS sequence"/>
</dbReference>
<organism evidence="1 2">
    <name type="scientific">Fumia xinanensis</name>
    <dbReference type="NCBI Taxonomy" id="2763659"/>
    <lineage>
        <taxon>Bacteria</taxon>
        <taxon>Bacillati</taxon>
        <taxon>Bacillota</taxon>
        <taxon>Clostridia</taxon>
        <taxon>Eubacteriales</taxon>
        <taxon>Oscillospiraceae</taxon>
        <taxon>Fumia</taxon>
    </lineage>
</organism>
<keyword evidence="2" id="KW-1185">Reference proteome</keyword>
<proteinExistence type="predicted"/>
<protein>
    <recommendedName>
        <fullName evidence="3">Ribbon-helix-helix protein CopG domain-containing protein</fullName>
    </recommendedName>
</protein>
<name>A0A926E3J3_9FIRM</name>
<dbReference type="InterPro" id="IPR010985">
    <property type="entry name" value="Ribbon_hlx_hlx"/>
</dbReference>
<dbReference type="RefSeq" id="WP_249293979.1">
    <property type="nucleotide sequence ID" value="NZ_JACRSV010000001.1"/>
</dbReference>
<dbReference type="AlphaFoldDB" id="A0A926E3J3"/>
<dbReference type="SUPFAM" id="SSF47598">
    <property type="entry name" value="Ribbon-helix-helix"/>
    <property type="match status" value="1"/>
</dbReference>
<dbReference type="GO" id="GO:0006355">
    <property type="term" value="P:regulation of DNA-templated transcription"/>
    <property type="evidence" value="ECO:0007669"/>
    <property type="project" value="InterPro"/>
</dbReference>
<sequence length="71" mass="8197">MQGEWEPLRIKIRGEDGYRITTIRLPTDVLQRAEDLAIKAHLSRNKIISMVLEHGLDNIIVEDMSKPQENT</sequence>
<evidence type="ECO:0000313" key="1">
    <source>
        <dbReference type="EMBL" id="MBC8559088.1"/>
    </source>
</evidence>